<feature type="domain" description="Glycoside hydrolase family 20 catalytic" evidence="7">
    <location>
        <begin position="162"/>
        <end position="523"/>
    </location>
</feature>
<dbReference type="RefSeq" id="WP_379074122.1">
    <property type="nucleotide sequence ID" value="NZ_JBHULL010000003.1"/>
</dbReference>
<organism evidence="9 10">
    <name type="scientific">Pedobacter vanadiisoli</name>
    <dbReference type="NCBI Taxonomy" id="1761975"/>
    <lineage>
        <taxon>Bacteria</taxon>
        <taxon>Pseudomonadati</taxon>
        <taxon>Bacteroidota</taxon>
        <taxon>Sphingobacteriia</taxon>
        <taxon>Sphingobacteriales</taxon>
        <taxon>Sphingobacteriaceae</taxon>
        <taxon>Pedobacter</taxon>
    </lineage>
</organism>
<evidence type="ECO:0000259" key="7">
    <source>
        <dbReference type="Pfam" id="PF00728"/>
    </source>
</evidence>
<gene>
    <name evidence="9" type="ORF">ACFSR6_01800</name>
</gene>
<dbReference type="Pfam" id="PF02838">
    <property type="entry name" value="Glyco_hydro_20b"/>
    <property type="match status" value="1"/>
</dbReference>
<evidence type="ECO:0000256" key="4">
    <source>
        <dbReference type="ARBA" id="ARBA00022801"/>
    </source>
</evidence>
<evidence type="ECO:0000256" key="1">
    <source>
        <dbReference type="ARBA" id="ARBA00001231"/>
    </source>
</evidence>
<dbReference type="Pfam" id="PF00728">
    <property type="entry name" value="Glyco_hydro_20"/>
    <property type="match status" value="1"/>
</dbReference>
<reference evidence="10" key="1">
    <citation type="journal article" date="2019" name="Int. J. Syst. Evol. Microbiol.">
        <title>The Global Catalogue of Microorganisms (GCM) 10K type strain sequencing project: providing services to taxonomists for standard genome sequencing and annotation.</title>
        <authorList>
            <consortium name="The Broad Institute Genomics Platform"/>
            <consortium name="The Broad Institute Genome Sequencing Center for Infectious Disease"/>
            <person name="Wu L."/>
            <person name="Ma J."/>
        </authorList>
    </citation>
    <scope>NUCLEOTIDE SEQUENCE [LARGE SCALE GENOMIC DNA]</scope>
    <source>
        <strain evidence="10">KCTC 42866</strain>
    </source>
</reference>
<dbReference type="PANTHER" id="PTHR22600:SF57">
    <property type="entry name" value="BETA-N-ACETYLHEXOSAMINIDASE"/>
    <property type="match status" value="1"/>
</dbReference>
<dbReference type="EMBL" id="JBHULL010000003">
    <property type="protein sequence ID" value="MFD2581206.1"/>
    <property type="molecule type" value="Genomic_DNA"/>
</dbReference>
<feature type="signal peptide" evidence="6">
    <location>
        <begin position="1"/>
        <end position="18"/>
    </location>
</feature>
<evidence type="ECO:0000313" key="9">
    <source>
        <dbReference type="EMBL" id="MFD2581206.1"/>
    </source>
</evidence>
<evidence type="ECO:0000313" key="10">
    <source>
        <dbReference type="Proteomes" id="UP001597461"/>
    </source>
</evidence>
<dbReference type="Gene3D" id="3.20.20.80">
    <property type="entry name" value="Glycosidases"/>
    <property type="match status" value="1"/>
</dbReference>
<dbReference type="InterPro" id="IPR025705">
    <property type="entry name" value="Beta_hexosaminidase_sua/sub"/>
</dbReference>
<accession>A0ABW5MFR2</accession>
<evidence type="ECO:0000256" key="3">
    <source>
        <dbReference type="ARBA" id="ARBA00012663"/>
    </source>
</evidence>
<dbReference type="InterPro" id="IPR017853">
    <property type="entry name" value="GH"/>
</dbReference>
<dbReference type="SUPFAM" id="SSF55545">
    <property type="entry name" value="beta-N-acetylhexosaminidase-like domain"/>
    <property type="match status" value="1"/>
</dbReference>
<dbReference type="EC" id="3.2.1.52" evidence="3"/>
<dbReference type="Gene3D" id="3.30.379.10">
    <property type="entry name" value="Chitobiase/beta-hexosaminidase domain 2-like"/>
    <property type="match status" value="1"/>
</dbReference>
<keyword evidence="6" id="KW-0732">Signal</keyword>
<dbReference type="PRINTS" id="PR00738">
    <property type="entry name" value="GLHYDRLASE20"/>
</dbReference>
<comment type="catalytic activity">
    <reaction evidence="1">
        <text>Hydrolysis of terminal non-reducing N-acetyl-D-hexosamine residues in N-acetyl-beta-D-hexosaminides.</text>
        <dbReference type="EC" id="3.2.1.52"/>
    </reaction>
</comment>
<comment type="similarity">
    <text evidence="2">Belongs to the glycosyl hydrolase 20 family.</text>
</comment>
<feature type="domain" description="Beta-hexosaminidase bacterial type N-terminal" evidence="8">
    <location>
        <begin position="30"/>
        <end position="159"/>
    </location>
</feature>
<dbReference type="Proteomes" id="UP001597461">
    <property type="component" value="Unassembled WGS sequence"/>
</dbReference>
<proteinExistence type="inferred from homology"/>
<keyword evidence="5" id="KW-0326">Glycosidase</keyword>
<feature type="chain" id="PRO_5046952119" description="beta-N-acetylhexosaminidase" evidence="6">
    <location>
        <begin position="19"/>
        <end position="637"/>
    </location>
</feature>
<name>A0ABW5MFR2_9SPHI</name>
<evidence type="ECO:0000256" key="6">
    <source>
        <dbReference type="SAM" id="SignalP"/>
    </source>
</evidence>
<protein>
    <recommendedName>
        <fullName evidence="3">beta-N-acetylhexosaminidase</fullName>
        <ecNumber evidence="3">3.2.1.52</ecNumber>
    </recommendedName>
</protein>
<keyword evidence="4" id="KW-0378">Hydrolase</keyword>
<evidence type="ECO:0000256" key="2">
    <source>
        <dbReference type="ARBA" id="ARBA00006285"/>
    </source>
</evidence>
<evidence type="ECO:0000256" key="5">
    <source>
        <dbReference type="ARBA" id="ARBA00023295"/>
    </source>
</evidence>
<keyword evidence="10" id="KW-1185">Reference proteome</keyword>
<comment type="caution">
    <text evidence="9">The sequence shown here is derived from an EMBL/GenBank/DDBJ whole genome shotgun (WGS) entry which is preliminary data.</text>
</comment>
<dbReference type="InterPro" id="IPR029018">
    <property type="entry name" value="Hex-like_dom2"/>
</dbReference>
<dbReference type="SUPFAM" id="SSF51445">
    <property type="entry name" value="(Trans)glycosidases"/>
    <property type="match status" value="1"/>
</dbReference>
<dbReference type="InterPro" id="IPR015883">
    <property type="entry name" value="Glyco_hydro_20_cat"/>
</dbReference>
<dbReference type="InterPro" id="IPR015882">
    <property type="entry name" value="HEX_bac_N"/>
</dbReference>
<sequence length="637" mass="71621">MKSTITAGCMFIVLFNFALTKAQETGHRSTIIPAPVTVEKHAGEFVFNEQTVITADATGQPLLGFFKAYLSGLSKFSGGQPAKRMLPQTVKNKPTSIRFTSKGAEDLPDEGYKLSITPQAIVVTGKKAGLFYGMQSLIQLFPAETTGEFRLPCQRISDYPRFAYRGLMLDVSRHFFTVAQVKDLLDVMAHYKLNRFHWHLTDDQGWRIEIKSLPKLTQVGAFRVPRIGDFGSMDPPKPGEKATDGGFYTQEEIREVIRYAAERNIRVMPEIDVPGHSMAAIAAYPELSCTQDTSIKVNPGSSFAKWFPDGKYEMYIDNTLNPANEATYVFLDKVFSEVASLFPYEYIHIGGDECFKGFWEKDAGIQAFMKKMNIGSTHELQGYFISRLNKIISSKNKKLIGWDEILEGGLNDQVAIMNRFGEKGAIAQVKKKLNIVLAPGNNGLYFDYAQSRSDMESINHGGFSPVWKAYEYNPEYEALTAEDKKHILGVSGCVWTEHIPSVSKLQYMIFPRMFALAETAWSQERNKDYKSFAENTLPKHLEKLDKTGYNYRVPTPFAYTDTTLVGKKFYFDLKVPMAGAKIYYTLSNRLPGDADHEYRGPISLDIPEGTKRVLKIVVVSPSGRRSVVTNITLDNSI</sequence>
<dbReference type="CDD" id="cd06563">
    <property type="entry name" value="GH20_chitobiase-like"/>
    <property type="match status" value="1"/>
</dbReference>
<evidence type="ECO:0000259" key="8">
    <source>
        <dbReference type="Pfam" id="PF02838"/>
    </source>
</evidence>
<dbReference type="PANTHER" id="PTHR22600">
    <property type="entry name" value="BETA-HEXOSAMINIDASE"/>
    <property type="match status" value="1"/>
</dbReference>